<accession>A0A4Q7MFR2</accession>
<dbReference type="InterPro" id="IPR048502">
    <property type="entry name" value="NamZ_N"/>
</dbReference>
<reference evidence="4 5" key="1">
    <citation type="submission" date="2019-02" db="EMBL/GenBank/DDBJ databases">
        <title>Genomic Encyclopedia of Type Strains, Phase IV (KMG-IV): sequencing the most valuable type-strain genomes for metagenomic binning, comparative biology and taxonomic classification.</title>
        <authorList>
            <person name="Goeker M."/>
        </authorList>
    </citation>
    <scope>NUCLEOTIDE SEQUENCE [LARGE SCALE GENOMIC DNA]</scope>
    <source>
        <strain evidence="4 5">DSM 18116</strain>
    </source>
</reference>
<proteinExistence type="predicted"/>
<feature type="domain" description="Peptidoglycan beta-N-acetylmuramidase NamZ C-terminal" evidence="3">
    <location>
        <begin position="281"/>
        <end position="425"/>
    </location>
</feature>
<comment type="caution">
    <text evidence="4">The sequence shown here is derived from an EMBL/GenBank/DDBJ whole genome shotgun (WGS) entry which is preliminary data.</text>
</comment>
<evidence type="ECO:0000313" key="4">
    <source>
        <dbReference type="EMBL" id="RZS67095.1"/>
    </source>
</evidence>
<sequence length="428" mass="48042">MKRILNVLLVFIASAISVAAQDPAWGVRPDDINNIITGAERVPALLSQLKGKRLAIFANHTSQVKGVNLVDLLHSKGFRISVVFGPEHGFRGTADAGEKVSNYKDKKTGIPVVSLYGSKRRPSAEDLKNVDLMVFDIQDVGTRFYTYISSLEEYMIAAFENGKPLLVLDRPNPNGFYVDGPVLDTAFRSFVGMQPVPVVYGMTIGEYAKMLVGQKWIKGKFNPGNAAVKEFNNHKDLIAFLQSKEKLKMMILPCLNYRHSQKYILPVKPSPNLPDIQSIYCYPSTCFFEGTTLSEGRGTPMPFRIFGHPALPSSLKSFTPKGVPGAGNPKLKDQLCYGWEIEGSPEEILKQIDGRIQLKWLLEAYRLFPKKDSFFLNKGAFFNKLAGNADLQQQLKEGKTEEQIRASWEPGLKEFKYIRKKYLIYSDL</sequence>
<name>A0A4Q7MFR2_9BACT</name>
<dbReference type="InterPro" id="IPR008302">
    <property type="entry name" value="NamZ"/>
</dbReference>
<keyword evidence="5" id="KW-1185">Reference proteome</keyword>
<dbReference type="InterPro" id="IPR048503">
    <property type="entry name" value="NamZ_C"/>
</dbReference>
<evidence type="ECO:0000313" key="5">
    <source>
        <dbReference type="Proteomes" id="UP000293874"/>
    </source>
</evidence>
<protein>
    <submittedName>
        <fullName evidence="4">Uncharacterized protein YbbC (DUF1343 family)</fullName>
    </submittedName>
</protein>
<evidence type="ECO:0000259" key="2">
    <source>
        <dbReference type="Pfam" id="PF07075"/>
    </source>
</evidence>
<dbReference type="Pfam" id="PF07075">
    <property type="entry name" value="NamZ_N"/>
    <property type="match status" value="1"/>
</dbReference>
<dbReference type="EMBL" id="SGXA01000004">
    <property type="protein sequence ID" value="RZS67095.1"/>
    <property type="molecule type" value="Genomic_DNA"/>
</dbReference>
<dbReference type="OrthoDB" id="9801061at2"/>
<dbReference type="Gene3D" id="3.90.1150.140">
    <property type="match status" value="1"/>
</dbReference>
<keyword evidence="1" id="KW-0732">Signal</keyword>
<feature type="domain" description="Peptidoglycan beta-N-acetylmuramidase NamZ N-terminal" evidence="2">
    <location>
        <begin position="55"/>
        <end position="276"/>
    </location>
</feature>
<dbReference type="Proteomes" id="UP000293874">
    <property type="component" value="Unassembled WGS sequence"/>
</dbReference>
<feature type="signal peptide" evidence="1">
    <location>
        <begin position="1"/>
        <end position="19"/>
    </location>
</feature>
<evidence type="ECO:0000256" key="1">
    <source>
        <dbReference type="SAM" id="SignalP"/>
    </source>
</evidence>
<dbReference type="Pfam" id="PF20732">
    <property type="entry name" value="NamZ_C"/>
    <property type="match status" value="1"/>
</dbReference>
<organism evidence="4 5">
    <name type="scientific">Pseudobacter ginsenosidimutans</name>
    <dbReference type="NCBI Taxonomy" id="661488"/>
    <lineage>
        <taxon>Bacteria</taxon>
        <taxon>Pseudomonadati</taxon>
        <taxon>Bacteroidota</taxon>
        <taxon>Chitinophagia</taxon>
        <taxon>Chitinophagales</taxon>
        <taxon>Chitinophagaceae</taxon>
        <taxon>Pseudobacter</taxon>
    </lineage>
</organism>
<evidence type="ECO:0000259" key="3">
    <source>
        <dbReference type="Pfam" id="PF20732"/>
    </source>
</evidence>
<dbReference type="PANTHER" id="PTHR42915:SF1">
    <property type="entry name" value="PEPTIDOGLYCAN BETA-N-ACETYLMURAMIDASE NAMZ"/>
    <property type="match status" value="1"/>
</dbReference>
<dbReference type="PANTHER" id="PTHR42915">
    <property type="entry name" value="HYPOTHETICAL 460 KDA PROTEIN IN FEUA-SIGW INTERGENIC REGION [PRECURSOR]"/>
    <property type="match status" value="1"/>
</dbReference>
<dbReference type="PIRSF" id="PIRSF016719">
    <property type="entry name" value="UCP016719"/>
    <property type="match status" value="1"/>
</dbReference>
<dbReference type="GO" id="GO:0033922">
    <property type="term" value="F:peptidoglycan beta-N-acetylmuramidase activity"/>
    <property type="evidence" value="ECO:0007669"/>
    <property type="project" value="InterPro"/>
</dbReference>
<dbReference type="AlphaFoldDB" id="A0A4Q7MFR2"/>
<dbReference type="Gene3D" id="3.40.50.12170">
    <property type="entry name" value="Uncharacterised protein PF07075, DUF1343"/>
    <property type="match status" value="1"/>
</dbReference>
<dbReference type="RefSeq" id="WP_130543974.1">
    <property type="nucleotide sequence ID" value="NZ_CP042431.1"/>
</dbReference>
<feature type="chain" id="PRO_5020862046" evidence="1">
    <location>
        <begin position="20"/>
        <end position="428"/>
    </location>
</feature>
<gene>
    <name evidence="4" type="ORF">EV199_5480</name>
</gene>